<reference evidence="1" key="1">
    <citation type="journal article" date="2019" name="Sci. Rep.">
        <title>Draft genome of Tanacetum cinerariifolium, the natural source of mosquito coil.</title>
        <authorList>
            <person name="Yamashiro T."/>
            <person name="Shiraishi A."/>
            <person name="Satake H."/>
            <person name="Nakayama K."/>
        </authorList>
    </citation>
    <scope>NUCLEOTIDE SEQUENCE</scope>
</reference>
<organism evidence="1">
    <name type="scientific">Tanacetum cinerariifolium</name>
    <name type="common">Dalmatian daisy</name>
    <name type="synonym">Chrysanthemum cinerariifolium</name>
    <dbReference type="NCBI Taxonomy" id="118510"/>
    <lineage>
        <taxon>Eukaryota</taxon>
        <taxon>Viridiplantae</taxon>
        <taxon>Streptophyta</taxon>
        <taxon>Embryophyta</taxon>
        <taxon>Tracheophyta</taxon>
        <taxon>Spermatophyta</taxon>
        <taxon>Magnoliopsida</taxon>
        <taxon>eudicotyledons</taxon>
        <taxon>Gunneridae</taxon>
        <taxon>Pentapetalae</taxon>
        <taxon>asterids</taxon>
        <taxon>campanulids</taxon>
        <taxon>Asterales</taxon>
        <taxon>Asteraceae</taxon>
        <taxon>Asteroideae</taxon>
        <taxon>Anthemideae</taxon>
        <taxon>Anthemidinae</taxon>
        <taxon>Tanacetum</taxon>
    </lineage>
</organism>
<protein>
    <submittedName>
        <fullName evidence="1">RNA-directed DNA polymerase, eukaryota, reverse transcriptase zinc-binding domain protein</fullName>
    </submittedName>
</protein>
<comment type="caution">
    <text evidence="1">The sequence shown here is derived from an EMBL/GenBank/DDBJ whole genome shotgun (WGS) entry which is preliminary data.</text>
</comment>
<dbReference type="GO" id="GO:0003964">
    <property type="term" value="F:RNA-directed DNA polymerase activity"/>
    <property type="evidence" value="ECO:0007669"/>
    <property type="project" value="UniProtKB-KW"/>
</dbReference>
<dbReference type="AlphaFoldDB" id="A0A699GPC6"/>
<accession>A0A699GPC6</accession>
<dbReference type="EMBL" id="BKCJ010029805">
    <property type="protein sequence ID" value="GEV64743.1"/>
    <property type="molecule type" value="Genomic_DNA"/>
</dbReference>
<keyword evidence="1" id="KW-0808">Transferase</keyword>
<proteinExistence type="predicted"/>
<evidence type="ECO:0000313" key="1">
    <source>
        <dbReference type="EMBL" id="GEV64743.1"/>
    </source>
</evidence>
<gene>
    <name evidence="1" type="ORF">Tci_136720</name>
</gene>
<keyword evidence="1" id="KW-0548">Nucleotidyltransferase</keyword>
<keyword evidence="1" id="KW-0695">RNA-directed DNA polymerase</keyword>
<sequence>MDFIQKKVGNGENTSFWDDSWLGEVALKVLYKMLYALKMCKSISVVEKMGHPSLSHSFRRMPKGDVEQENYGLLCSKVADLKEAGSSFFVAATIANVGGMELFSVQTSSIFSPTLTVLWNLLDEDIGPRATRSLDKIAILVINESIYVFGTFGSTSVRGKVH</sequence>
<name>A0A699GPC6_TANCI</name>